<dbReference type="GO" id="GO:0006260">
    <property type="term" value="P:DNA replication"/>
    <property type="evidence" value="ECO:0007669"/>
    <property type="project" value="UniProtKB-KW"/>
</dbReference>
<comment type="catalytic activity">
    <reaction evidence="10">
        <text>DNA(n) + a 2'-deoxyribonucleoside 5'-triphosphate = DNA(n+1) + diphosphate</text>
        <dbReference type="Rhea" id="RHEA:22508"/>
        <dbReference type="Rhea" id="RHEA-COMP:17339"/>
        <dbReference type="Rhea" id="RHEA-COMP:17340"/>
        <dbReference type="ChEBI" id="CHEBI:33019"/>
        <dbReference type="ChEBI" id="CHEBI:61560"/>
        <dbReference type="ChEBI" id="CHEBI:173112"/>
        <dbReference type="EC" id="2.7.7.7"/>
    </reaction>
</comment>
<dbReference type="Pfam" id="PF02811">
    <property type="entry name" value="PHP"/>
    <property type="match status" value="1"/>
</dbReference>
<evidence type="ECO:0000256" key="5">
    <source>
        <dbReference type="ARBA" id="ARBA00022679"/>
    </source>
</evidence>
<dbReference type="AlphaFoldDB" id="A0A3E3E0D6"/>
<dbReference type="InterPro" id="IPR041931">
    <property type="entry name" value="DNA_pol3_alpha_thumb_dom"/>
</dbReference>
<dbReference type="EMBL" id="QUSM01000003">
    <property type="protein sequence ID" value="RGD74398.1"/>
    <property type="molecule type" value="Genomic_DNA"/>
</dbReference>
<evidence type="ECO:0000313" key="13">
    <source>
        <dbReference type="EMBL" id="RGD74398.1"/>
    </source>
</evidence>
<evidence type="ECO:0000256" key="9">
    <source>
        <dbReference type="ARBA" id="ARBA00025611"/>
    </source>
</evidence>
<evidence type="ECO:0000313" key="14">
    <source>
        <dbReference type="Proteomes" id="UP000261212"/>
    </source>
</evidence>
<dbReference type="NCBIfam" id="NF005298">
    <property type="entry name" value="PRK06826.1"/>
    <property type="match status" value="1"/>
</dbReference>
<name>A0A3E3E0D6_9FIRM</name>
<evidence type="ECO:0000256" key="11">
    <source>
        <dbReference type="SAM" id="MobiDB-lite"/>
    </source>
</evidence>
<dbReference type="InterPro" id="IPR004805">
    <property type="entry name" value="DnaE2/DnaE/PolC"/>
</dbReference>
<dbReference type="Gene3D" id="1.10.10.1600">
    <property type="entry name" value="Bacterial DNA polymerase III alpha subunit, thumb domain"/>
    <property type="match status" value="1"/>
</dbReference>
<keyword evidence="8" id="KW-0239">DNA-directed DNA polymerase</keyword>
<dbReference type="EC" id="2.7.7.7" evidence="3"/>
<dbReference type="PANTHER" id="PTHR32294:SF0">
    <property type="entry name" value="DNA POLYMERASE III SUBUNIT ALPHA"/>
    <property type="match status" value="1"/>
</dbReference>
<dbReference type="InterPro" id="IPR004365">
    <property type="entry name" value="NA-bd_OB_tRNA"/>
</dbReference>
<comment type="similarity">
    <text evidence="2">Belongs to the DNA polymerase type-C family. DnaE subfamily.</text>
</comment>
<dbReference type="GeneID" id="97999661"/>
<dbReference type="GO" id="GO:0005737">
    <property type="term" value="C:cytoplasm"/>
    <property type="evidence" value="ECO:0007669"/>
    <property type="project" value="UniProtKB-SubCell"/>
</dbReference>
<dbReference type="PANTHER" id="PTHR32294">
    <property type="entry name" value="DNA POLYMERASE III SUBUNIT ALPHA"/>
    <property type="match status" value="1"/>
</dbReference>
<feature type="domain" description="Polymerase/histidinol phosphatase N-terminal" evidence="12">
    <location>
        <begin position="6"/>
        <end position="73"/>
    </location>
</feature>
<protein>
    <recommendedName>
        <fullName evidence="4">DNA polymerase III subunit alpha</fullName>
        <ecNumber evidence="3">2.7.7.7</ecNumber>
    </recommendedName>
</protein>
<dbReference type="InterPro" id="IPR029460">
    <property type="entry name" value="DNAPol_HHH"/>
</dbReference>
<dbReference type="Proteomes" id="UP000261212">
    <property type="component" value="Unassembled WGS sequence"/>
</dbReference>
<organism evidence="13 14">
    <name type="scientific">Anaerofustis stercorihominis</name>
    <dbReference type="NCBI Taxonomy" id="214853"/>
    <lineage>
        <taxon>Bacteria</taxon>
        <taxon>Bacillati</taxon>
        <taxon>Bacillota</taxon>
        <taxon>Clostridia</taxon>
        <taxon>Eubacteriales</taxon>
        <taxon>Eubacteriaceae</taxon>
        <taxon>Anaerofustis</taxon>
    </lineage>
</organism>
<dbReference type="CDD" id="cd04485">
    <property type="entry name" value="DnaE_OBF"/>
    <property type="match status" value="1"/>
</dbReference>
<evidence type="ECO:0000256" key="6">
    <source>
        <dbReference type="ARBA" id="ARBA00022695"/>
    </source>
</evidence>
<dbReference type="InterPro" id="IPR003141">
    <property type="entry name" value="Pol/His_phosphatase_N"/>
</dbReference>
<evidence type="ECO:0000256" key="8">
    <source>
        <dbReference type="ARBA" id="ARBA00022932"/>
    </source>
</evidence>
<dbReference type="RefSeq" id="WP_007049223.1">
    <property type="nucleotide sequence ID" value="NZ_CABKNJ010000005.1"/>
</dbReference>
<dbReference type="Gene3D" id="3.20.20.140">
    <property type="entry name" value="Metal-dependent hydrolases"/>
    <property type="match status" value="1"/>
</dbReference>
<dbReference type="NCBIfam" id="TIGR00594">
    <property type="entry name" value="polc"/>
    <property type="match status" value="1"/>
</dbReference>
<dbReference type="InterPro" id="IPR011708">
    <property type="entry name" value="DNA_pol3_alpha_NTPase_dom"/>
</dbReference>
<evidence type="ECO:0000256" key="7">
    <source>
        <dbReference type="ARBA" id="ARBA00022705"/>
    </source>
</evidence>
<sequence>MSIPFTHLHVHTEYSLLDGFCKIKELPKLVKDMGMDSIAITDHGNMFGVIEFYRACRKEGIKPVLGCEIYMTMGDRKGRDPMNDKQSFHFILFAENEIGYKNLMKVVSIAYTEGFYYKPRADFDLLEKYSEGIIATSACIGGIIPRKINSGEIEEAKKYLERFINIYGKDNFFLEIQDHGLEEEKTANEELIKMAKEYGVGLIATNDSHYLRKSDSEAHDVLLCVQTASNLSDENRMRFPNDEFYIKTPEEMSDLFKYCPEAIENTHKIAERCNVEIEFGHYHLPVFPLPEGMTSQQYLKKLCMDGLYKKYDNVTKELTERLEYELGVINDMGFNDYFLIVWDFINYSRTHDIPVGPGRGSAAGSIVSYTLDITQIDPIKYALIFERFLNNERVSMPDIDIDFCYEKRHEAIEYVIEKYGFDNVSQIVTFGTLKPKAAVKDIARSMGISFDQSNKIAKLIPDEAKITIEKAIAMNPELHQMYDEDPTIKKLLDTAKAVEGMPRHSSTHAAGVIISDRAVSDYVPLYLNKDSIAAQFNMTTVEELGLLKMDFLGLKNLTVIKHTLDNIKLSKGIDVDIDNISLTDQNVFDTISRGDTIGVFQLASPGMQSFMQRLKPNTFEDIIAGISLYRPGPMDMIPTYIDNKHNPANISYLHPSLEPILNVTYGIIIYQEQVMQIVRDLAGYSMGRSDLIRRAMGKKKHEVIAKEREIFLHGNEEAFNKGEDKEKVHGCVAIGIDEKTGNEIYDLMEKFASYGFNKSHAAAYGVISYQTAYLKTYYPAEFMAALITVYIGSDDRMLYMNHLKEKGIKLLPPDVNKSYSRFTVDNGSVRFGLLALKGLGESAIEEIIQAREEKGDFTSFPDFVNKIEFNSLNKKGVESLILSGAFDSLGNNRRELYCVYEDFLNDTLRQRKQNIAGQTTLLEMLSQEENEQIEMTIPTMAEFETKEKLKFEKEVMGMYISGHPLAEHEEDLNKYTSMQLYEVYDRYGNKNSEEEEEAEPQPPVNNKYNKFNKNKRELITIGGLVTYVKVIYTKKDNKQMAFMTVEDLTSDMEIVVFPRTFEEYKDILKEDNKLIIKGQVSVKEEDEEKSVSIIADKIWDMEDKRSRPPAIRKKDVIQPRIKKVQEKAVSPEIKKANSKKIIGNSLTLVLNRINERTMSDIRKLFVKYKGDKKVVLFSPVSKKSYVADKSMWVQLEIGLIDELAELIGKNNIIIK</sequence>
<dbReference type="SUPFAM" id="SSF89550">
    <property type="entry name" value="PHP domain-like"/>
    <property type="match status" value="1"/>
</dbReference>
<comment type="caution">
    <text evidence="13">The sequence shown here is derived from an EMBL/GenBank/DDBJ whole genome shotgun (WGS) entry which is preliminary data.</text>
</comment>
<evidence type="ECO:0000256" key="10">
    <source>
        <dbReference type="ARBA" id="ARBA00049244"/>
    </source>
</evidence>
<evidence type="ECO:0000256" key="4">
    <source>
        <dbReference type="ARBA" id="ARBA00019114"/>
    </source>
</evidence>
<accession>A0A3E3E0D6</accession>
<dbReference type="GO" id="GO:0008408">
    <property type="term" value="F:3'-5' exonuclease activity"/>
    <property type="evidence" value="ECO:0007669"/>
    <property type="project" value="InterPro"/>
</dbReference>
<evidence type="ECO:0000256" key="3">
    <source>
        <dbReference type="ARBA" id="ARBA00012417"/>
    </source>
</evidence>
<dbReference type="InterPro" id="IPR040982">
    <property type="entry name" value="DNA_pol3_finger"/>
</dbReference>
<dbReference type="GO" id="GO:0003887">
    <property type="term" value="F:DNA-directed DNA polymerase activity"/>
    <property type="evidence" value="ECO:0007669"/>
    <property type="project" value="UniProtKB-KW"/>
</dbReference>
<dbReference type="GO" id="GO:0003676">
    <property type="term" value="F:nucleic acid binding"/>
    <property type="evidence" value="ECO:0007669"/>
    <property type="project" value="InterPro"/>
</dbReference>
<dbReference type="Gene3D" id="1.10.150.870">
    <property type="match status" value="1"/>
</dbReference>
<proteinExistence type="inferred from homology"/>
<dbReference type="Pfam" id="PF07733">
    <property type="entry name" value="DNA_pol3_alpha"/>
    <property type="match status" value="1"/>
</dbReference>
<dbReference type="Pfam" id="PF01336">
    <property type="entry name" value="tRNA_anti-codon"/>
    <property type="match status" value="1"/>
</dbReference>
<dbReference type="InterPro" id="IPR004013">
    <property type="entry name" value="PHP_dom"/>
</dbReference>
<dbReference type="NCBIfam" id="NF004226">
    <property type="entry name" value="PRK05673.1"/>
    <property type="match status" value="1"/>
</dbReference>
<reference evidence="13 14" key="1">
    <citation type="submission" date="2018-08" db="EMBL/GenBank/DDBJ databases">
        <title>A genome reference for cultivated species of the human gut microbiota.</title>
        <authorList>
            <person name="Zou Y."/>
            <person name="Xue W."/>
            <person name="Luo G."/>
        </authorList>
    </citation>
    <scope>NUCLEOTIDE SEQUENCE [LARGE SCALE GENOMIC DNA]</scope>
    <source>
        <strain evidence="13 14">AM25-6</strain>
    </source>
</reference>
<dbReference type="SMART" id="SM00481">
    <property type="entry name" value="POLIIIAc"/>
    <property type="match status" value="1"/>
</dbReference>
<evidence type="ECO:0000256" key="2">
    <source>
        <dbReference type="ARBA" id="ARBA00009496"/>
    </source>
</evidence>
<keyword evidence="7" id="KW-0235">DNA replication</keyword>
<keyword evidence="5 13" id="KW-0808">Transferase</keyword>
<dbReference type="InterPro" id="IPR016195">
    <property type="entry name" value="Pol/histidinol_Pase-like"/>
</dbReference>
<comment type="subcellular location">
    <subcellularLocation>
        <location evidence="1">Cytoplasm</location>
    </subcellularLocation>
</comment>
<evidence type="ECO:0000259" key="12">
    <source>
        <dbReference type="SMART" id="SM00481"/>
    </source>
</evidence>
<dbReference type="Pfam" id="PF14579">
    <property type="entry name" value="HHH_6"/>
    <property type="match status" value="1"/>
</dbReference>
<keyword evidence="6 13" id="KW-0548">Nucleotidyltransferase</keyword>
<dbReference type="Pfam" id="PF17657">
    <property type="entry name" value="DNA_pol3_finger"/>
    <property type="match status" value="1"/>
</dbReference>
<feature type="region of interest" description="Disordered" evidence="11">
    <location>
        <begin position="989"/>
        <end position="1008"/>
    </location>
</feature>
<gene>
    <name evidence="13" type="ORF">DW687_06430</name>
</gene>
<dbReference type="CDD" id="cd12113">
    <property type="entry name" value="PHP_PolIIIA_DnaE3"/>
    <property type="match status" value="1"/>
</dbReference>
<comment type="function">
    <text evidence="9">DNA polymerase III is a complex, multichain enzyme responsible for most of the replicative synthesis in bacteria. This DNA polymerase also exhibits 3' to 5' exonuclease activity. The alpha chain is the DNA polymerase.</text>
</comment>
<evidence type="ECO:0000256" key="1">
    <source>
        <dbReference type="ARBA" id="ARBA00004496"/>
    </source>
</evidence>